<dbReference type="Gene3D" id="2.130.10.10">
    <property type="entry name" value="YVTN repeat-like/Quinoprotein amine dehydrogenase"/>
    <property type="match status" value="1"/>
</dbReference>
<evidence type="ECO:0000256" key="3">
    <source>
        <dbReference type="ARBA" id="ARBA00022737"/>
    </source>
</evidence>
<dbReference type="HOGENOM" id="CLU_000288_57_5_1"/>
<organism evidence="5">
    <name type="scientific">Guillardia theta (strain CCMP2712)</name>
    <name type="common">Cryptophyte</name>
    <dbReference type="NCBI Taxonomy" id="905079"/>
    <lineage>
        <taxon>Eukaryota</taxon>
        <taxon>Cryptophyceae</taxon>
        <taxon>Pyrenomonadales</taxon>
        <taxon>Geminigeraceae</taxon>
        <taxon>Guillardia</taxon>
    </lineage>
</organism>
<dbReference type="InterPro" id="IPR001680">
    <property type="entry name" value="WD40_rpt"/>
</dbReference>
<accession>L1K0N3</accession>
<proteinExistence type="inferred from homology"/>
<dbReference type="InterPro" id="IPR037588">
    <property type="entry name" value="MLST8"/>
</dbReference>
<protein>
    <submittedName>
        <fullName evidence="5 6">Uncharacterized protein</fullName>
    </submittedName>
</protein>
<dbReference type="GeneID" id="17310615"/>
<dbReference type="InterPro" id="IPR015943">
    <property type="entry name" value="WD40/YVTN_repeat-like_dom_sf"/>
</dbReference>
<evidence type="ECO:0000313" key="5">
    <source>
        <dbReference type="EMBL" id="EKX54172.1"/>
    </source>
</evidence>
<dbReference type="GO" id="GO:0031929">
    <property type="term" value="P:TOR signaling"/>
    <property type="evidence" value="ECO:0007669"/>
    <property type="project" value="InterPro"/>
</dbReference>
<dbReference type="Pfam" id="PF00400">
    <property type="entry name" value="WD40"/>
    <property type="match status" value="6"/>
</dbReference>
<dbReference type="OMA" id="VQRNYKH"/>
<gene>
    <name evidence="5" type="ORF">GUITHDRAFT_63812</name>
</gene>
<dbReference type="PaxDb" id="55529-EKX54172"/>
<dbReference type="EMBL" id="JH992968">
    <property type="protein sequence ID" value="EKX54172.1"/>
    <property type="molecule type" value="Genomic_DNA"/>
</dbReference>
<feature type="repeat" description="WD" evidence="4">
    <location>
        <begin position="75"/>
        <end position="116"/>
    </location>
</feature>
<keyword evidence="2 4" id="KW-0853">WD repeat</keyword>
<dbReference type="STRING" id="905079.L1K0N3"/>
<dbReference type="PRINTS" id="PR00320">
    <property type="entry name" value="GPROTEINBRPT"/>
</dbReference>
<keyword evidence="7" id="KW-1185">Reference proteome</keyword>
<feature type="repeat" description="WD" evidence="4">
    <location>
        <begin position="252"/>
        <end position="293"/>
    </location>
</feature>
<reference evidence="6" key="3">
    <citation type="submission" date="2016-03" db="UniProtKB">
        <authorList>
            <consortium name="EnsemblProtists"/>
        </authorList>
    </citation>
    <scope>IDENTIFICATION</scope>
</reference>
<dbReference type="GO" id="GO:0031932">
    <property type="term" value="C:TORC2 complex"/>
    <property type="evidence" value="ECO:0007669"/>
    <property type="project" value="InterPro"/>
</dbReference>
<dbReference type="PROSITE" id="PS50294">
    <property type="entry name" value="WD_REPEATS_REGION"/>
    <property type="match status" value="4"/>
</dbReference>
<dbReference type="Proteomes" id="UP000011087">
    <property type="component" value="Unassembled WGS sequence"/>
</dbReference>
<feature type="repeat" description="WD" evidence="4">
    <location>
        <begin position="1"/>
        <end position="31"/>
    </location>
</feature>
<dbReference type="EnsemblProtists" id="EKX54172">
    <property type="protein sequence ID" value="EKX54172"/>
    <property type="gene ID" value="GUITHDRAFT_63812"/>
</dbReference>
<name>L1K0N3_GUITC</name>
<reference evidence="5 7" key="1">
    <citation type="journal article" date="2012" name="Nature">
        <title>Algal genomes reveal evolutionary mosaicism and the fate of nucleomorphs.</title>
        <authorList>
            <consortium name="DOE Joint Genome Institute"/>
            <person name="Curtis B.A."/>
            <person name="Tanifuji G."/>
            <person name="Burki F."/>
            <person name="Gruber A."/>
            <person name="Irimia M."/>
            <person name="Maruyama S."/>
            <person name="Arias M.C."/>
            <person name="Ball S.G."/>
            <person name="Gile G.H."/>
            <person name="Hirakawa Y."/>
            <person name="Hopkins J.F."/>
            <person name="Kuo A."/>
            <person name="Rensing S.A."/>
            <person name="Schmutz J."/>
            <person name="Symeonidi A."/>
            <person name="Elias M."/>
            <person name="Eveleigh R.J."/>
            <person name="Herman E.K."/>
            <person name="Klute M.J."/>
            <person name="Nakayama T."/>
            <person name="Obornik M."/>
            <person name="Reyes-Prieto A."/>
            <person name="Armbrust E.V."/>
            <person name="Aves S.J."/>
            <person name="Beiko R.G."/>
            <person name="Coutinho P."/>
            <person name="Dacks J.B."/>
            <person name="Durnford D.G."/>
            <person name="Fast N.M."/>
            <person name="Green B.R."/>
            <person name="Grisdale C.J."/>
            <person name="Hempel F."/>
            <person name="Henrissat B."/>
            <person name="Hoppner M.P."/>
            <person name="Ishida K."/>
            <person name="Kim E."/>
            <person name="Koreny L."/>
            <person name="Kroth P.G."/>
            <person name="Liu Y."/>
            <person name="Malik S.B."/>
            <person name="Maier U.G."/>
            <person name="McRose D."/>
            <person name="Mock T."/>
            <person name="Neilson J.A."/>
            <person name="Onodera N.T."/>
            <person name="Poole A.M."/>
            <person name="Pritham E.J."/>
            <person name="Richards T.A."/>
            <person name="Rocap G."/>
            <person name="Roy S.W."/>
            <person name="Sarai C."/>
            <person name="Schaack S."/>
            <person name="Shirato S."/>
            <person name="Slamovits C.H."/>
            <person name="Spencer D.F."/>
            <person name="Suzuki S."/>
            <person name="Worden A.Z."/>
            <person name="Zauner S."/>
            <person name="Barry K."/>
            <person name="Bell C."/>
            <person name="Bharti A.K."/>
            <person name="Crow J.A."/>
            <person name="Grimwood J."/>
            <person name="Kramer R."/>
            <person name="Lindquist E."/>
            <person name="Lucas S."/>
            <person name="Salamov A."/>
            <person name="McFadden G.I."/>
            <person name="Lane C.E."/>
            <person name="Keeling P.J."/>
            <person name="Gray M.W."/>
            <person name="Grigoriev I.V."/>
            <person name="Archibald J.M."/>
        </authorList>
    </citation>
    <scope>NUCLEOTIDE SEQUENCE</scope>
    <source>
        <strain evidence="5 7">CCMP2712</strain>
    </source>
</reference>
<feature type="repeat" description="WD" evidence="4">
    <location>
        <begin position="116"/>
        <end position="157"/>
    </location>
</feature>
<dbReference type="PANTHER" id="PTHR19842:SF0">
    <property type="entry name" value="TARGET OF RAPAMYCIN COMPLEX SUBUNIT LST8"/>
    <property type="match status" value="1"/>
</dbReference>
<dbReference type="SUPFAM" id="SSF50978">
    <property type="entry name" value="WD40 repeat-like"/>
    <property type="match status" value="1"/>
</dbReference>
<dbReference type="InterPro" id="IPR020472">
    <property type="entry name" value="WD40_PAC1"/>
</dbReference>
<dbReference type="PANTHER" id="PTHR19842">
    <property type="entry name" value="G BETA-LIKE PROTEIN GBL"/>
    <property type="match status" value="1"/>
</dbReference>
<keyword evidence="3" id="KW-0677">Repeat</keyword>
<evidence type="ECO:0000256" key="1">
    <source>
        <dbReference type="ARBA" id="ARBA00009890"/>
    </source>
</evidence>
<dbReference type="InterPro" id="IPR019775">
    <property type="entry name" value="WD40_repeat_CS"/>
</dbReference>
<sequence>MTKSKNVFLITGGYDHSIKLWDVHNGACARTLQFPDSHINLLRVSPNKKWLAVAAHPLIRIYKTDFASNGHLSELMGHTKNVTSVVFDSFGTGLYSCGEDCLVKFWDLRQGKSVIDFSHAAPCSSLALHPCQHIVVSGDNDGHIRIWDVRARKCLREMVPEAEVGIRSCSITPDSSMLVAANNNGTCFVWRLDPERKTTCDLSLEPLVQIDAHKTFILRTAVSSNSKYMATGAGDNTAKIWSLPSFEHVHTLSAHQRWVWDVEFSGDSNFLFTGSSDNSARSWNVAQGEAICSFNGHHKVTGLCQC</sequence>
<feature type="repeat" description="WD" evidence="4">
    <location>
        <begin position="210"/>
        <end position="251"/>
    </location>
</feature>
<comment type="similarity">
    <text evidence="1">Belongs to the WD repeat LST8 family.</text>
</comment>
<dbReference type="OrthoDB" id="400at2759"/>
<dbReference type="PROSITE" id="PS50082">
    <property type="entry name" value="WD_REPEATS_2"/>
    <property type="match status" value="5"/>
</dbReference>
<dbReference type="RefSeq" id="XP_005841152.1">
    <property type="nucleotide sequence ID" value="XM_005841095.1"/>
</dbReference>
<evidence type="ECO:0000313" key="7">
    <source>
        <dbReference type="Proteomes" id="UP000011087"/>
    </source>
</evidence>
<dbReference type="GO" id="GO:0031931">
    <property type="term" value="C:TORC1 complex"/>
    <property type="evidence" value="ECO:0007669"/>
    <property type="project" value="InterPro"/>
</dbReference>
<dbReference type="KEGG" id="gtt:GUITHDRAFT_63812"/>
<dbReference type="PROSITE" id="PS00678">
    <property type="entry name" value="WD_REPEATS_1"/>
    <property type="match status" value="4"/>
</dbReference>
<dbReference type="AlphaFoldDB" id="L1K0N3"/>
<dbReference type="CDD" id="cd00200">
    <property type="entry name" value="WD40"/>
    <property type="match status" value="1"/>
</dbReference>
<dbReference type="InterPro" id="IPR036322">
    <property type="entry name" value="WD40_repeat_dom_sf"/>
</dbReference>
<evidence type="ECO:0000256" key="4">
    <source>
        <dbReference type="PROSITE-ProRule" id="PRU00221"/>
    </source>
</evidence>
<evidence type="ECO:0000256" key="2">
    <source>
        <dbReference type="ARBA" id="ARBA00022574"/>
    </source>
</evidence>
<reference evidence="7" key="2">
    <citation type="submission" date="2012-11" db="EMBL/GenBank/DDBJ databases">
        <authorList>
            <person name="Kuo A."/>
            <person name="Curtis B.A."/>
            <person name="Tanifuji G."/>
            <person name="Burki F."/>
            <person name="Gruber A."/>
            <person name="Irimia M."/>
            <person name="Maruyama S."/>
            <person name="Arias M.C."/>
            <person name="Ball S.G."/>
            <person name="Gile G.H."/>
            <person name="Hirakawa Y."/>
            <person name="Hopkins J.F."/>
            <person name="Rensing S.A."/>
            <person name="Schmutz J."/>
            <person name="Symeonidi A."/>
            <person name="Elias M."/>
            <person name="Eveleigh R.J."/>
            <person name="Herman E.K."/>
            <person name="Klute M.J."/>
            <person name="Nakayama T."/>
            <person name="Obornik M."/>
            <person name="Reyes-Prieto A."/>
            <person name="Armbrust E.V."/>
            <person name="Aves S.J."/>
            <person name="Beiko R.G."/>
            <person name="Coutinho P."/>
            <person name="Dacks J.B."/>
            <person name="Durnford D.G."/>
            <person name="Fast N.M."/>
            <person name="Green B.R."/>
            <person name="Grisdale C."/>
            <person name="Hempe F."/>
            <person name="Henrissat B."/>
            <person name="Hoppner M.P."/>
            <person name="Ishida K.-I."/>
            <person name="Kim E."/>
            <person name="Koreny L."/>
            <person name="Kroth P.G."/>
            <person name="Liu Y."/>
            <person name="Malik S.-B."/>
            <person name="Maier U.G."/>
            <person name="McRose D."/>
            <person name="Mock T."/>
            <person name="Neilson J.A."/>
            <person name="Onodera N.T."/>
            <person name="Poole A.M."/>
            <person name="Pritham E.J."/>
            <person name="Richards T.A."/>
            <person name="Rocap G."/>
            <person name="Roy S.W."/>
            <person name="Sarai C."/>
            <person name="Schaack S."/>
            <person name="Shirato S."/>
            <person name="Slamovits C.H."/>
            <person name="Spencer D.F."/>
            <person name="Suzuki S."/>
            <person name="Worden A.Z."/>
            <person name="Zauner S."/>
            <person name="Barry K."/>
            <person name="Bell C."/>
            <person name="Bharti A.K."/>
            <person name="Crow J.A."/>
            <person name="Grimwood J."/>
            <person name="Kramer R."/>
            <person name="Lindquist E."/>
            <person name="Lucas S."/>
            <person name="Salamov A."/>
            <person name="McFadden G.I."/>
            <person name="Lane C.E."/>
            <person name="Keeling P.J."/>
            <person name="Gray M.W."/>
            <person name="Grigoriev I.V."/>
            <person name="Archibald J.M."/>
        </authorList>
    </citation>
    <scope>NUCLEOTIDE SEQUENCE</scope>
    <source>
        <strain evidence="7">CCMP2712</strain>
    </source>
</reference>
<dbReference type="SMART" id="SM00320">
    <property type="entry name" value="WD40"/>
    <property type="match status" value="6"/>
</dbReference>
<dbReference type="GO" id="GO:0032956">
    <property type="term" value="P:regulation of actin cytoskeleton organization"/>
    <property type="evidence" value="ECO:0007669"/>
    <property type="project" value="TreeGrafter"/>
</dbReference>
<evidence type="ECO:0000313" key="6">
    <source>
        <dbReference type="EnsemblProtists" id="EKX54172"/>
    </source>
</evidence>
<dbReference type="eggNOG" id="KOG0315">
    <property type="taxonomic scope" value="Eukaryota"/>
</dbReference>